<evidence type="ECO:0000313" key="5">
    <source>
        <dbReference type="Proteomes" id="UP000700334"/>
    </source>
</evidence>
<evidence type="ECO:0000259" key="3">
    <source>
        <dbReference type="Pfam" id="PF14739"/>
    </source>
</evidence>
<dbReference type="PANTHER" id="PTHR22106:SF5">
    <property type="entry name" value="COILED-COIL DOMAIN-CONTAINING PROTEIN 78"/>
    <property type="match status" value="1"/>
</dbReference>
<dbReference type="InterPro" id="IPR039873">
    <property type="entry name" value="CCDC78"/>
</dbReference>
<reference evidence="4" key="1">
    <citation type="journal article" date="2021" name="Evol. Appl.">
        <title>The genome of the Pyrenean desman and the effects of bottlenecks and inbreeding on the genomic landscape of an endangered species.</title>
        <authorList>
            <person name="Escoda L."/>
            <person name="Castresana J."/>
        </authorList>
    </citation>
    <scope>NUCLEOTIDE SEQUENCE</scope>
    <source>
        <strain evidence="4">IBE-C5619</strain>
    </source>
</reference>
<protein>
    <submittedName>
        <fullName evidence="4">Coiled-coil domain-containing protein 78</fullName>
    </submittedName>
</protein>
<dbReference type="InterPro" id="IPR029329">
    <property type="entry name" value="DUF4472"/>
</dbReference>
<comment type="caution">
    <text evidence="4">The sequence shown here is derived from an EMBL/GenBank/DDBJ whole genome shotgun (WGS) entry which is preliminary data.</text>
</comment>
<feature type="domain" description="DUF4472" evidence="3">
    <location>
        <begin position="120"/>
        <end position="187"/>
    </location>
</feature>
<dbReference type="EMBL" id="JAGFMF010012160">
    <property type="protein sequence ID" value="KAG8506371.1"/>
    <property type="molecule type" value="Genomic_DNA"/>
</dbReference>
<dbReference type="Proteomes" id="UP000700334">
    <property type="component" value="Unassembled WGS sequence"/>
</dbReference>
<keyword evidence="1" id="KW-0175">Coiled coil</keyword>
<sequence>MPAELQGRGILAAGRASCADSPAGLGLDSGATAWRTMSAEASAGSCHLGAVPSACAHYGGSSGTRVGGELVSRPEAHREEGLASTQDPPQAKDWLTRAPGSGPAWAGGPDPECPPGLALSEEQRLQIAKELVDLQITAHRLQGQQELDSFALRSEVLRLEGRVLEMELELQGQSAAGADPRPHPAPAQGPSEHRGLQVSVGHPVGGRQPGRRRPALRSAQVQPAGATAPKQEQQEPGDCTSGAPGEGQGAGSRPADHRAPRPQGAADWALEARVAALGRQLQGAREEARTAGHLLATQAVALSTCQDQLHQAEAENARLQLQLKKLSQECALRLQRCAQEAAGQAGRAGQGPQAPALGALLEAALDGIRAAHHFREQQLARAARTCHKRLADLSRAHEAVLATQRWAEWQVEGVVMGLLRGLALLTVGALTGPPRTWSCGPQAGPLHSGASRKTRALQPASWAQVHQQLQEFSLGTQAALEQDRARLLVRAHRAEAQLSELQDYVDQHLSRWLLGGPGSSAGRSPAGG</sequence>
<dbReference type="PANTHER" id="PTHR22106">
    <property type="entry name" value="COILED-COIL DOMAIN-CONTAINING PROTEIN 78"/>
    <property type="match status" value="1"/>
</dbReference>
<evidence type="ECO:0000256" key="2">
    <source>
        <dbReference type="SAM" id="MobiDB-lite"/>
    </source>
</evidence>
<organism evidence="4 5">
    <name type="scientific">Galemys pyrenaicus</name>
    <name type="common">Iberian desman</name>
    <name type="synonym">Pyrenean desman</name>
    <dbReference type="NCBI Taxonomy" id="202257"/>
    <lineage>
        <taxon>Eukaryota</taxon>
        <taxon>Metazoa</taxon>
        <taxon>Chordata</taxon>
        <taxon>Craniata</taxon>
        <taxon>Vertebrata</taxon>
        <taxon>Euteleostomi</taxon>
        <taxon>Mammalia</taxon>
        <taxon>Eutheria</taxon>
        <taxon>Laurasiatheria</taxon>
        <taxon>Eulipotyphla</taxon>
        <taxon>Talpidae</taxon>
        <taxon>Galemys</taxon>
    </lineage>
</organism>
<name>A0A8J5ZSU2_GALPY</name>
<dbReference type="AlphaFoldDB" id="A0A8J5ZSU2"/>
<accession>A0A8J5ZSU2</accession>
<dbReference type="GO" id="GO:0005737">
    <property type="term" value="C:cytoplasm"/>
    <property type="evidence" value="ECO:0007669"/>
    <property type="project" value="TreeGrafter"/>
</dbReference>
<evidence type="ECO:0000313" key="4">
    <source>
        <dbReference type="EMBL" id="KAG8506371.1"/>
    </source>
</evidence>
<feature type="coiled-coil region" evidence="1">
    <location>
        <begin position="302"/>
        <end position="329"/>
    </location>
</feature>
<feature type="region of interest" description="Disordered" evidence="2">
    <location>
        <begin position="173"/>
        <end position="264"/>
    </location>
</feature>
<proteinExistence type="predicted"/>
<dbReference type="Pfam" id="PF14739">
    <property type="entry name" value="DUF4472"/>
    <property type="match status" value="1"/>
</dbReference>
<gene>
    <name evidence="4" type="ORF">J0S82_010288</name>
</gene>
<keyword evidence="5" id="KW-1185">Reference proteome</keyword>
<evidence type="ECO:0000256" key="1">
    <source>
        <dbReference type="SAM" id="Coils"/>
    </source>
</evidence>
<dbReference type="OrthoDB" id="2113965at2759"/>